<feature type="region of interest" description="Disordered" evidence="2">
    <location>
        <begin position="498"/>
        <end position="519"/>
    </location>
</feature>
<dbReference type="PROSITE" id="PS51257">
    <property type="entry name" value="PROKAR_LIPOPROTEIN"/>
    <property type="match status" value="1"/>
</dbReference>
<accession>A0A0G0H6K9</accession>
<keyword evidence="1" id="KW-0175">Coiled coil</keyword>
<dbReference type="AlphaFoldDB" id="A0A0G0H6K9"/>
<feature type="domain" description="Sporulation stage II protein D amidase enhancer LytB N-terminal" evidence="3">
    <location>
        <begin position="308"/>
        <end position="370"/>
    </location>
</feature>
<dbReference type="InterPro" id="IPR013693">
    <property type="entry name" value="SpoIID/LytB_N"/>
</dbReference>
<sequence length="591" mass="65869">MRKILIIVILVIFFVAGCNSVRFSVNADELEDINKKLTELTTFLKSSEQATATNEKQLTTLTAQLESIKAQVVKIEKDIDQKEQDIKAGEEKLIAQKKLLDERVASFYKQKGKTQDAILQILVSDNLTTFLKQFRYQQNLLNNDRRTIVRVVLLVKDIEEKKIKLEDEKVRLIPIKEQIAKQSLFLEGEVLSAKKYEQTLKSEIASLTAQQQAVIAQKQAGLNLPRSAGLSTGGCIDDRNIDPGFSPGYAFYTYGSVHRVGMNQFGAYGRSRAGQNYETILNAYYNNIRLECRNFPNNNIRVQGYGEKPIYEYLKGIGEMPNTWGDSGGYEALKAQVVAAASFAYAYTDGGGGEICTNQNCQVYLGNNKGGKWEETVNEIKNFCGDGVQVMVSNDTGEVVKAWYASTHGGYAWTSGEIWGSNKPWTKHFQDTSTNAGSFSELNERAWDKDSPWFYCDWGSRPQYNKTAWLRPEEVADIINVILLVRKNSSNACYVYQPDKPAPSPDPSKGCSSTDNWSPEKVRQELGSSAFKTINSLSISADFGSGKTTTVSGDGDVGSFSFGGEEFKGWFNLRAPANLQIVGPLFNVERK</sequence>
<feature type="coiled-coil region" evidence="1">
    <location>
        <begin position="58"/>
        <end position="92"/>
    </location>
</feature>
<evidence type="ECO:0000259" key="3">
    <source>
        <dbReference type="Pfam" id="PF08486"/>
    </source>
</evidence>
<evidence type="ECO:0000256" key="2">
    <source>
        <dbReference type="SAM" id="MobiDB-lite"/>
    </source>
</evidence>
<evidence type="ECO:0000256" key="1">
    <source>
        <dbReference type="SAM" id="Coils"/>
    </source>
</evidence>
<comment type="caution">
    <text evidence="4">The sequence shown here is derived from an EMBL/GenBank/DDBJ whole genome shotgun (WGS) entry which is preliminary data.</text>
</comment>
<protein>
    <recommendedName>
        <fullName evidence="3">Sporulation stage II protein D amidase enhancer LytB N-terminal domain-containing protein</fullName>
    </recommendedName>
</protein>
<proteinExistence type="predicted"/>
<evidence type="ECO:0000313" key="4">
    <source>
        <dbReference type="EMBL" id="KKQ38903.1"/>
    </source>
</evidence>
<dbReference type="EMBL" id="LBTJ01000001">
    <property type="protein sequence ID" value="KKQ38903.1"/>
    <property type="molecule type" value="Genomic_DNA"/>
</dbReference>
<dbReference type="Pfam" id="PF08486">
    <property type="entry name" value="SpoIID"/>
    <property type="match status" value="1"/>
</dbReference>
<organism evidence="4 5">
    <name type="scientific">Candidatus Roizmanbacteria bacterium GW2011_GWA2_37_7</name>
    <dbReference type="NCBI Taxonomy" id="1618481"/>
    <lineage>
        <taxon>Bacteria</taxon>
        <taxon>Candidatus Roizmaniibacteriota</taxon>
    </lineage>
</organism>
<gene>
    <name evidence="4" type="ORF">US54_C0001G0028</name>
</gene>
<name>A0A0G0H6K9_9BACT</name>
<dbReference type="STRING" id="1618481.US54_C0001G0028"/>
<dbReference type="Gene3D" id="6.10.250.3150">
    <property type="match status" value="1"/>
</dbReference>
<evidence type="ECO:0000313" key="5">
    <source>
        <dbReference type="Proteomes" id="UP000034471"/>
    </source>
</evidence>
<reference evidence="4 5" key="1">
    <citation type="journal article" date="2015" name="Nature">
        <title>rRNA introns, odd ribosomes, and small enigmatic genomes across a large radiation of phyla.</title>
        <authorList>
            <person name="Brown C.T."/>
            <person name="Hug L.A."/>
            <person name="Thomas B.C."/>
            <person name="Sharon I."/>
            <person name="Castelle C.J."/>
            <person name="Singh A."/>
            <person name="Wilkins M.J."/>
            <person name="Williams K.H."/>
            <person name="Banfield J.F."/>
        </authorList>
    </citation>
    <scope>NUCLEOTIDE SEQUENCE [LARGE SCALE GENOMIC DNA]</scope>
</reference>
<dbReference type="Proteomes" id="UP000034471">
    <property type="component" value="Unassembled WGS sequence"/>
</dbReference>